<reference evidence="13" key="1">
    <citation type="submission" date="2009-08" db="EMBL/GenBank/DDBJ databases">
        <title>Annotation of Salpingoeca rosetta.</title>
        <authorList>
            <consortium name="The Broad Institute Genome Sequencing Platform"/>
            <person name="Russ C."/>
            <person name="Cuomo C."/>
            <person name="Burger G."/>
            <person name="Gray M.W."/>
            <person name="Holland P.W.H."/>
            <person name="King N."/>
            <person name="Lang F.B.F."/>
            <person name="Roger A.J."/>
            <person name="Ruiz-Trillo I."/>
            <person name="Young S.K."/>
            <person name="Zeng Q."/>
            <person name="Gargeya S."/>
            <person name="Alvarado L."/>
            <person name="Berlin A."/>
            <person name="Chapman S.B."/>
            <person name="Chen Z."/>
            <person name="Freedman E."/>
            <person name="Gellesch M."/>
            <person name="Goldberg J."/>
            <person name="Griggs A."/>
            <person name="Gujja S."/>
            <person name="Heilman E."/>
            <person name="Heiman D."/>
            <person name="Howarth C."/>
            <person name="Mehta T."/>
            <person name="Neiman D."/>
            <person name="Pearson M."/>
            <person name="Roberts A."/>
            <person name="Saif S."/>
            <person name="Shea T."/>
            <person name="Shenoy N."/>
            <person name="Sisk P."/>
            <person name="Stolte C."/>
            <person name="Sykes S."/>
            <person name="White J."/>
            <person name="Yandava C."/>
            <person name="Haas B."/>
            <person name="Nusbaum C."/>
            <person name="Birren B."/>
        </authorList>
    </citation>
    <scope>NUCLEOTIDE SEQUENCE [LARGE SCALE GENOMIC DNA]</scope>
    <source>
        <strain evidence="13">ATCC 50818</strain>
    </source>
</reference>
<feature type="binding site" evidence="12">
    <location>
        <position position="88"/>
    </location>
    <ligand>
        <name>Ni(2+)</name>
        <dbReference type="ChEBI" id="CHEBI:49786"/>
        <note>for nickel-dependent acireductone dioxygenase activity</note>
    </ligand>
</feature>
<sequence>MVAAWYMDDADTDQRLPHKTDPVKEVSVEDLKDLGVLYWNIPVEKHEDELAKVCKERNYANQDVITCSKEKLPNYEEKIKSFFQEHLHEDEEIRYIVDGSGYFDVRDRDDKWIRIEVTAGDLLVLPAGIYHRFTLDEKNFIQAKRLFKDEPKWTPINRPADDNQHRVQYLTSLEKESKRARVATA</sequence>
<dbReference type="GeneID" id="16071916"/>
<name>F2UH40_SALR5</name>
<comment type="similarity">
    <text evidence="12">Belongs to the acireductone dioxygenase (ARD) family.</text>
</comment>
<dbReference type="CDD" id="cd02232">
    <property type="entry name" value="cupin_ARD"/>
    <property type="match status" value="1"/>
</dbReference>
<dbReference type="FunFam" id="2.60.120.10:FF:000031">
    <property type="entry name" value="1,2-dihydroxy-3-keto-5-methylthiopentene dioxygenase"/>
    <property type="match status" value="1"/>
</dbReference>
<dbReference type="GO" id="GO:0010308">
    <property type="term" value="F:acireductone dioxygenase (Ni2+-requiring) activity"/>
    <property type="evidence" value="ECO:0007669"/>
    <property type="project" value="UniProtKB-UniRule"/>
</dbReference>
<evidence type="ECO:0000256" key="11">
    <source>
        <dbReference type="ARBA" id="ARBA00023242"/>
    </source>
</evidence>
<dbReference type="PANTHER" id="PTHR23418:SF0">
    <property type="entry name" value="ACIREDUCTONE DIOXYGENASE"/>
    <property type="match status" value="1"/>
</dbReference>
<dbReference type="InterPro" id="IPR014710">
    <property type="entry name" value="RmlC-like_jellyroll"/>
</dbReference>
<evidence type="ECO:0000313" key="13">
    <source>
        <dbReference type="EMBL" id="EGD76439.1"/>
    </source>
</evidence>
<dbReference type="SUPFAM" id="SSF51182">
    <property type="entry name" value="RmlC-like cupins"/>
    <property type="match status" value="1"/>
</dbReference>
<dbReference type="InterPro" id="IPR004313">
    <property type="entry name" value="ARD"/>
</dbReference>
<dbReference type="InParanoid" id="F2UH40"/>
<dbReference type="GO" id="GO:0005737">
    <property type="term" value="C:cytoplasm"/>
    <property type="evidence" value="ECO:0007669"/>
    <property type="project" value="UniProtKB-SubCell"/>
</dbReference>
<feature type="binding site" evidence="12">
    <location>
        <position position="88"/>
    </location>
    <ligand>
        <name>Fe(2+)</name>
        <dbReference type="ChEBI" id="CHEBI:29033"/>
        <note>for iron-dependent acireductone dioxygenase activity</note>
    </ligand>
</feature>
<evidence type="ECO:0000313" key="14">
    <source>
        <dbReference type="Proteomes" id="UP000007799"/>
    </source>
</evidence>
<feature type="binding site" evidence="12">
    <location>
        <position position="131"/>
    </location>
    <ligand>
        <name>Fe(2+)</name>
        <dbReference type="ChEBI" id="CHEBI:29033"/>
        <note>for iron-dependent acireductone dioxygenase activity</note>
    </ligand>
</feature>
<dbReference type="GO" id="GO:0019509">
    <property type="term" value="P:L-methionine salvage from methylthioadenosine"/>
    <property type="evidence" value="ECO:0007669"/>
    <property type="project" value="UniProtKB-UniRule"/>
</dbReference>
<evidence type="ECO:0000256" key="12">
    <source>
        <dbReference type="HAMAP-Rule" id="MF_03154"/>
    </source>
</evidence>
<dbReference type="eggNOG" id="KOG2107">
    <property type="taxonomic scope" value="Eukaryota"/>
</dbReference>
<keyword evidence="11 12" id="KW-0539">Nucleus</keyword>
<evidence type="ECO:0000256" key="6">
    <source>
        <dbReference type="ARBA" id="ARBA00022723"/>
    </source>
</evidence>
<dbReference type="GO" id="GO:0005634">
    <property type="term" value="C:nucleus"/>
    <property type="evidence" value="ECO:0007669"/>
    <property type="project" value="UniProtKB-SubCell"/>
</dbReference>
<comment type="pathway">
    <text evidence="12">Amino-acid biosynthesis; L-methionine biosynthesis via salvage pathway; L-methionine from S-methyl-5-thio-alpha-D-ribose 1-phosphate: step 5/6.</text>
</comment>
<dbReference type="OMA" id="WYMDESQ"/>
<keyword evidence="10 12" id="KW-0486">Methionine biosynthesis</keyword>
<evidence type="ECO:0000256" key="8">
    <source>
        <dbReference type="ARBA" id="ARBA00023002"/>
    </source>
</evidence>
<evidence type="ECO:0000256" key="2">
    <source>
        <dbReference type="ARBA" id="ARBA00004413"/>
    </source>
</evidence>
<dbReference type="GO" id="GO:0010309">
    <property type="term" value="F:acireductone dioxygenase [iron(II)-requiring] activity"/>
    <property type="evidence" value="ECO:0007669"/>
    <property type="project" value="UniProtKB-UniRule"/>
</dbReference>
<comment type="subcellular location">
    <subcellularLocation>
        <location evidence="2">Cell membrane</location>
        <topology evidence="2">Peripheral membrane protein</topology>
        <orientation evidence="2">Cytoplasmic side</orientation>
    </subcellularLocation>
    <subcellularLocation>
        <location evidence="12">Cytoplasm</location>
    </subcellularLocation>
    <subcellularLocation>
        <location evidence="12">Nucleus</location>
    </subcellularLocation>
</comment>
<feature type="binding site" evidence="12">
    <location>
        <position position="86"/>
    </location>
    <ligand>
        <name>Fe(2+)</name>
        <dbReference type="ChEBI" id="CHEBI:29033"/>
        <note>for iron-dependent acireductone dioxygenase activity</note>
    </ligand>
</feature>
<dbReference type="PANTHER" id="PTHR23418">
    <property type="entry name" value="ACIREDUCTONE DIOXYGENASE"/>
    <property type="match status" value="1"/>
</dbReference>
<keyword evidence="4 12" id="KW-0533">Nickel</keyword>
<evidence type="ECO:0000256" key="5">
    <source>
        <dbReference type="ARBA" id="ARBA00022605"/>
    </source>
</evidence>
<comment type="catalytic activity">
    <reaction evidence="12">
        <text>1,2-dihydroxy-5-(methylsulfanyl)pent-1-en-3-one + O2 = 3-(methylsulfanyl)propanoate + CO + formate + 2 H(+)</text>
        <dbReference type="Rhea" id="RHEA:14161"/>
        <dbReference type="ChEBI" id="CHEBI:15378"/>
        <dbReference type="ChEBI" id="CHEBI:15379"/>
        <dbReference type="ChEBI" id="CHEBI:15740"/>
        <dbReference type="ChEBI" id="CHEBI:17245"/>
        <dbReference type="ChEBI" id="CHEBI:49016"/>
        <dbReference type="ChEBI" id="CHEBI:49252"/>
        <dbReference type="EC" id="1.13.11.53"/>
    </reaction>
</comment>
<evidence type="ECO:0000256" key="1">
    <source>
        <dbReference type="ARBA" id="ARBA00000428"/>
    </source>
</evidence>
<gene>
    <name evidence="13" type="ORF">PTSG_07558</name>
</gene>
<proteinExistence type="inferred from homology"/>
<evidence type="ECO:0000256" key="3">
    <source>
        <dbReference type="ARBA" id="ARBA00022490"/>
    </source>
</evidence>
<dbReference type="GO" id="GO:0005886">
    <property type="term" value="C:plasma membrane"/>
    <property type="evidence" value="ECO:0007669"/>
    <property type="project" value="UniProtKB-SubCell"/>
</dbReference>
<dbReference type="Pfam" id="PF03079">
    <property type="entry name" value="ARD"/>
    <property type="match status" value="1"/>
</dbReference>
<dbReference type="InterPro" id="IPR011051">
    <property type="entry name" value="RmlC_Cupin_sf"/>
</dbReference>
<organism evidence="14">
    <name type="scientific">Salpingoeca rosetta (strain ATCC 50818 / BSB-021)</name>
    <dbReference type="NCBI Taxonomy" id="946362"/>
    <lineage>
        <taxon>Eukaryota</taxon>
        <taxon>Choanoflagellata</taxon>
        <taxon>Craspedida</taxon>
        <taxon>Salpingoecidae</taxon>
        <taxon>Salpingoeca</taxon>
    </lineage>
</organism>
<comment type="catalytic activity">
    <reaction evidence="1 12">
        <text>1,2-dihydroxy-5-(methylsulfanyl)pent-1-en-3-one + O2 = 4-methylsulfanyl-2-oxobutanoate + formate + 2 H(+)</text>
        <dbReference type="Rhea" id="RHEA:24504"/>
        <dbReference type="ChEBI" id="CHEBI:15378"/>
        <dbReference type="ChEBI" id="CHEBI:15379"/>
        <dbReference type="ChEBI" id="CHEBI:15740"/>
        <dbReference type="ChEBI" id="CHEBI:16723"/>
        <dbReference type="ChEBI" id="CHEBI:49252"/>
        <dbReference type="EC" id="1.13.11.54"/>
    </reaction>
</comment>
<dbReference type="KEGG" id="sre:PTSG_07558"/>
<evidence type="ECO:0000256" key="9">
    <source>
        <dbReference type="ARBA" id="ARBA00023004"/>
    </source>
</evidence>
<keyword evidence="9 12" id="KW-0408">Iron</keyword>
<dbReference type="OrthoDB" id="1867259at2759"/>
<keyword evidence="6 12" id="KW-0479">Metal-binding</keyword>
<dbReference type="UniPathway" id="UPA00904">
    <property type="reaction ID" value="UER00878"/>
</dbReference>
<dbReference type="Gene3D" id="2.60.120.10">
    <property type="entry name" value="Jelly Rolls"/>
    <property type="match status" value="1"/>
</dbReference>
<dbReference type="GO" id="GO:0005506">
    <property type="term" value="F:iron ion binding"/>
    <property type="evidence" value="ECO:0007669"/>
    <property type="project" value="UniProtKB-UniRule"/>
</dbReference>
<evidence type="ECO:0000256" key="7">
    <source>
        <dbReference type="ARBA" id="ARBA00022964"/>
    </source>
</evidence>
<feature type="binding site" evidence="12">
    <location>
        <position position="92"/>
    </location>
    <ligand>
        <name>Fe(2+)</name>
        <dbReference type="ChEBI" id="CHEBI:29033"/>
        <note>for iron-dependent acireductone dioxygenase activity</note>
    </ligand>
</feature>
<keyword evidence="8 12" id="KW-0560">Oxidoreductase</keyword>
<evidence type="ECO:0000256" key="10">
    <source>
        <dbReference type="ARBA" id="ARBA00023167"/>
    </source>
</evidence>
<dbReference type="EC" id="1.13.11.53" evidence="12"/>
<dbReference type="Proteomes" id="UP000007799">
    <property type="component" value="Unassembled WGS sequence"/>
</dbReference>
<dbReference type="STRING" id="946362.F2UH40"/>
<keyword evidence="5 12" id="KW-0028">Amino-acid biosynthesis</keyword>
<dbReference type="EMBL" id="GL832974">
    <property type="protein sequence ID" value="EGD76439.1"/>
    <property type="molecule type" value="Genomic_DNA"/>
</dbReference>
<comment type="cofactor">
    <cofactor evidence="12">
        <name>Fe(2+)</name>
        <dbReference type="ChEBI" id="CHEBI:29033"/>
    </cofactor>
    <cofactor evidence="12">
        <name>Ni(2+)</name>
        <dbReference type="ChEBI" id="CHEBI:49786"/>
    </cofactor>
    <text evidence="12">Binds either 1 Fe or Ni cation per monomer. Iron-binding promotes an acireductone dioxygenase reaction producing 2-keto-4-methylthiobutyrate, while nickel-binding promotes an acireductone dioxygenase reaction producing 3-(methylsulfanyl)propanoate.</text>
</comment>
<keyword evidence="14" id="KW-1185">Reference proteome</keyword>
<dbReference type="GO" id="GO:0016151">
    <property type="term" value="F:nickel cation binding"/>
    <property type="evidence" value="ECO:0007669"/>
    <property type="project" value="UniProtKB-UniRule"/>
</dbReference>
<dbReference type="HAMAP" id="MF_03154">
    <property type="entry name" value="Salvage_MtnD_euk"/>
    <property type="match status" value="1"/>
</dbReference>
<keyword evidence="3 12" id="KW-0963">Cytoplasm</keyword>
<evidence type="ECO:0000256" key="4">
    <source>
        <dbReference type="ARBA" id="ARBA00022596"/>
    </source>
</evidence>
<feature type="binding site" evidence="12">
    <location>
        <position position="131"/>
    </location>
    <ligand>
        <name>Ni(2+)</name>
        <dbReference type="ChEBI" id="CHEBI:49786"/>
        <note>for nickel-dependent acireductone dioxygenase activity</note>
    </ligand>
</feature>
<dbReference type="FunCoup" id="F2UH40">
    <property type="interactions" value="935"/>
</dbReference>
<feature type="binding site" evidence="12">
    <location>
        <position position="86"/>
    </location>
    <ligand>
        <name>Ni(2+)</name>
        <dbReference type="ChEBI" id="CHEBI:49786"/>
        <note>for nickel-dependent acireductone dioxygenase activity</note>
    </ligand>
</feature>
<dbReference type="EC" id="1.13.11.54" evidence="12"/>
<feature type="binding site" evidence="12">
    <location>
        <position position="92"/>
    </location>
    <ligand>
        <name>Ni(2+)</name>
        <dbReference type="ChEBI" id="CHEBI:49786"/>
        <note>for nickel-dependent acireductone dioxygenase activity</note>
    </ligand>
</feature>
<comment type="function">
    <text evidence="12">Catalyzes 2 different reactions between oxygen and the acireductone 1,2-dihydroxy-3-keto-5-methylthiopentene (DHK-MTPene) depending upon the metal bound in the active site. Fe-containing acireductone dioxygenase (Fe-ARD) produces formate and 2-keto-4-methylthiobutyrate (KMTB), the alpha-ketoacid precursor of methionine in the methionine recycle pathway. Ni-containing acireductone dioxygenase (Ni-ARD) produces methylthiopropionate, carbon monoxide and formate, and does not lie on the methionine recycle pathway.</text>
</comment>
<protein>
    <recommendedName>
        <fullName evidence="12">Acireductone dioxygenase</fullName>
    </recommendedName>
    <alternativeName>
        <fullName evidence="12">Acireductone dioxygenase (Fe(2+)-requiring)</fullName>
        <shortName evidence="12">ARD'</shortName>
        <shortName evidence="12">Fe-ARD</shortName>
        <ecNumber evidence="12">1.13.11.54</ecNumber>
    </alternativeName>
    <alternativeName>
        <fullName evidence="12">Acireductone dioxygenase (Ni(2+)-requiring)</fullName>
        <shortName evidence="12">ARD</shortName>
        <shortName evidence="12">Ni-ARD</shortName>
        <ecNumber evidence="12">1.13.11.53</ecNumber>
    </alternativeName>
</protein>
<accession>F2UH40</accession>
<dbReference type="InterPro" id="IPR027496">
    <property type="entry name" value="ARD_euk"/>
</dbReference>
<dbReference type="AlphaFoldDB" id="F2UH40"/>
<dbReference type="RefSeq" id="XP_004991354.1">
    <property type="nucleotide sequence ID" value="XM_004991297.1"/>
</dbReference>
<keyword evidence="7 12" id="KW-0223">Dioxygenase</keyword>